<dbReference type="Gene3D" id="3.40.50.150">
    <property type="entry name" value="Vaccinia Virus protein VP39"/>
    <property type="match status" value="1"/>
</dbReference>
<dbReference type="EMBL" id="CAFAAI010000181">
    <property type="protein sequence ID" value="CAB4801958.1"/>
    <property type="molecule type" value="Genomic_DNA"/>
</dbReference>
<dbReference type="InterPro" id="IPR029063">
    <property type="entry name" value="SAM-dependent_MTases_sf"/>
</dbReference>
<sequence length="249" mass="26995">MTSKSFDEILRSVDGVDGWMSPDQARALFDAASGCRSGDQIVEIGSFRGRSTVVLASAAPEGVSVIAIDPHAGNDRGPQELDGFVEQAQGDHEIFNANLANAGVTDRVQHVRAMSNEAHDQVQGGIAVLYIDGAHRYAPALQDIREWGARVVPGGTMLIHDSFSSVGVTAAIARELMFGSRFRYVGRARSMTIYRADLGSSIGARLMNMARQKMQLPWFVKNVTLKVLLSAGLGKVLKRLGRPVPEWPY</sequence>
<gene>
    <name evidence="1" type="ORF">UFOPK2992_01070</name>
</gene>
<evidence type="ECO:0000313" key="1">
    <source>
        <dbReference type="EMBL" id="CAB4801958.1"/>
    </source>
</evidence>
<accession>A0A6J6Y386</accession>
<name>A0A6J6Y386_9ZZZZ</name>
<dbReference type="Pfam" id="PF13578">
    <property type="entry name" value="Methyltransf_24"/>
    <property type="match status" value="1"/>
</dbReference>
<organism evidence="1">
    <name type="scientific">freshwater metagenome</name>
    <dbReference type="NCBI Taxonomy" id="449393"/>
    <lineage>
        <taxon>unclassified sequences</taxon>
        <taxon>metagenomes</taxon>
        <taxon>ecological metagenomes</taxon>
    </lineage>
</organism>
<proteinExistence type="predicted"/>
<dbReference type="AlphaFoldDB" id="A0A6J6Y386"/>
<reference evidence="1" key="1">
    <citation type="submission" date="2020-05" db="EMBL/GenBank/DDBJ databases">
        <authorList>
            <person name="Chiriac C."/>
            <person name="Salcher M."/>
            <person name="Ghai R."/>
            <person name="Kavagutti S V."/>
        </authorList>
    </citation>
    <scope>NUCLEOTIDE SEQUENCE</scope>
</reference>
<dbReference type="SUPFAM" id="SSF53335">
    <property type="entry name" value="S-adenosyl-L-methionine-dependent methyltransferases"/>
    <property type="match status" value="1"/>
</dbReference>
<protein>
    <submittedName>
        <fullName evidence="1">Unannotated protein</fullName>
    </submittedName>
</protein>